<evidence type="ECO:0000256" key="3">
    <source>
        <dbReference type="ARBA" id="ARBA00022837"/>
    </source>
</evidence>
<keyword evidence="3" id="KW-0106">Calcium</keyword>
<dbReference type="InterPro" id="IPR018247">
    <property type="entry name" value="EF_Hand_1_Ca_BS"/>
</dbReference>
<keyword evidence="2" id="KW-0677">Repeat</keyword>
<dbReference type="PROSITE" id="PS50222">
    <property type="entry name" value="EF_HAND_2"/>
    <property type="match status" value="3"/>
</dbReference>
<dbReference type="Proteomes" id="UP001369086">
    <property type="component" value="Unassembled WGS sequence"/>
</dbReference>
<dbReference type="CDD" id="cd00051">
    <property type="entry name" value="EFh"/>
    <property type="match status" value="2"/>
</dbReference>
<sequence>MAAHDRVAPIYYSFGLPELQEVTGQIVNHKRVKHKNLSLNPTPYHHSSTYIRTTPQAPQIHYLKVWQGYGGNIYFEPLRIFKVGFHLPPERLAKSTVKKSDEKSARRNGFQEIPSSNSSSKFPRLLGSVRQLSIISERKPFLSAVQYQGQRKSAMGQSQYHTSRMEEEVDVADLQEMYKKFVVECPSGALFLHEFKHFFGIDASGEAADYAESMFRAFDKKWDNTIDFLEYVAALNLVLRGKLEHKLRWSFKVYDKDGNGCVDKAELLEIIEAIYNLKKDTNRYPEAQLLTPEEVCERIFQLVDANGDGTLSLDEFVEGAQKDKWVMKMLQLDMHPCGWVIEQRRKSAMF</sequence>
<reference evidence="6 7" key="1">
    <citation type="submission" date="2021-05" db="EMBL/GenBank/DDBJ databases">
        <authorList>
            <person name="Zahm M."/>
            <person name="Klopp C."/>
            <person name="Cabau C."/>
            <person name="Kuhl H."/>
            <person name="Suciu R."/>
            <person name="Ciorpac M."/>
            <person name="Holostenco D."/>
            <person name="Gessner J."/>
            <person name="Wuertz S."/>
            <person name="Hohne C."/>
            <person name="Stock M."/>
            <person name="Gislard M."/>
            <person name="Lluch J."/>
            <person name="Milhes M."/>
            <person name="Lampietro C."/>
            <person name="Lopez Roques C."/>
            <person name="Donnadieu C."/>
            <person name="Du K."/>
            <person name="Schartl M."/>
            <person name="Guiguen Y."/>
        </authorList>
    </citation>
    <scope>NUCLEOTIDE SEQUENCE [LARGE SCALE GENOMIC DNA]</scope>
    <source>
        <strain evidence="6">Hh-F2</strain>
        <tissue evidence="6">Blood</tissue>
    </source>
</reference>
<keyword evidence="1" id="KW-0479">Metal-binding</keyword>
<dbReference type="SUPFAM" id="SSF47473">
    <property type="entry name" value="EF-hand"/>
    <property type="match status" value="1"/>
</dbReference>
<evidence type="ECO:0000256" key="4">
    <source>
        <dbReference type="SAM" id="MobiDB-lite"/>
    </source>
</evidence>
<feature type="domain" description="EF-hand" evidence="5">
    <location>
        <begin position="206"/>
        <end position="241"/>
    </location>
</feature>
<evidence type="ECO:0000313" key="6">
    <source>
        <dbReference type="EMBL" id="KAK6472549.1"/>
    </source>
</evidence>
<dbReference type="PANTHER" id="PTHR23055">
    <property type="entry name" value="CALCIUM BINDING PROTEINS"/>
    <property type="match status" value="1"/>
</dbReference>
<dbReference type="EMBL" id="JAHFZB010000029">
    <property type="protein sequence ID" value="KAK6472549.1"/>
    <property type="molecule type" value="Genomic_DNA"/>
</dbReference>
<name>A0ABR0YJG7_HUSHU</name>
<comment type="caution">
    <text evidence="6">The sequence shown here is derived from an EMBL/GenBank/DDBJ whole genome shotgun (WGS) entry which is preliminary data.</text>
</comment>
<dbReference type="PROSITE" id="PS00018">
    <property type="entry name" value="EF_HAND_1"/>
    <property type="match status" value="2"/>
</dbReference>
<dbReference type="PANTHER" id="PTHR23055:SF196">
    <property type="entry name" value="GUANYLYL CYCLASE-ACTIVATING PROTEIN 2 ISOFORM X3"/>
    <property type="match status" value="1"/>
</dbReference>
<accession>A0ABR0YJG7</accession>
<proteinExistence type="predicted"/>
<dbReference type="InterPro" id="IPR002048">
    <property type="entry name" value="EF_hand_dom"/>
</dbReference>
<dbReference type="InterPro" id="IPR011992">
    <property type="entry name" value="EF-hand-dom_pair"/>
</dbReference>
<evidence type="ECO:0000259" key="5">
    <source>
        <dbReference type="PROSITE" id="PS50222"/>
    </source>
</evidence>
<dbReference type="InterPro" id="IPR028846">
    <property type="entry name" value="Recoverin"/>
</dbReference>
<dbReference type="Pfam" id="PF13499">
    <property type="entry name" value="EF-hand_7"/>
    <property type="match status" value="1"/>
</dbReference>
<dbReference type="Gene3D" id="1.10.238.10">
    <property type="entry name" value="EF-hand"/>
    <property type="match status" value="2"/>
</dbReference>
<protein>
    <submittedName>
        <fullName evidence="6">Guanylyl cyclase-activating protein 2-like</fullName>
    </submittedName>
</protein>
<evidence type="ECO:0000256" key="2">
    <source>
        <dbReference type="ARBA" id="ARBA00022737"/>
    </source>
</evidence>
<dbReference type="PRINTS" id="PR00450">
    <property type="entry name" value="RECOVERIN"/>
</dbReference>
<keyword evidence="7" id="KW-1185">Reference proteome</keyword>
<organism evidence="6 7">
    <name type="scientific">Huso huso</name>
    <name type="common">Beluga</name>
    <name type="synonym">Acipenser huso</name>
    <dbReference type="NCBI Taxonomy" id="61971"/>
    <lineage>
        <taxon>Eukaryota</taxon>
        <taxon>Metazoa</taxon>
        <taxon>Chordata</taxon>
        <taxon>Craniata</taxon>
        <taxon>Vertebrata</taxon>
        <taxon>Euteleostomi</taxon>
        <taxon>Actinopterygii</taxon>
        <taxon>Chondrostei</taxon>
        <taxon>Acipenseriformes</taxon>
        <taxon>Acipenseridae</taxon>
        <taxon>Huso</taxon>
    </lineage>
</organism>
<feature type="domain" description="EF-hand" evidence="5">
    <location>
        <begin position="291"/>
        <end position="326"/>
    </location>
</feature>
<gene>
    <name evidence="6" type="ORF">HHUSO_G28313</name>
</gene>
<dbReference type="SMART" id="SM00054">
    <property type="entry name" value="EFh"/>
    <property type="match status" value="3"/>
</dbReference>
<feature type="compositionally biased region" description="Basic and acidic residues" evidence="4">
    <location>
        <begin position="94"/>
        <end position="105"/>
    </location>
</feature>
<evidence type="ECO:0000256" key="1">
    <source>
        <dbReference type="ARBA" id="ARBA00022723"/>
    </source>
</evidence>
<feature type="region of interest" description="Disordered" evidence="4">
    <location>
        <begin position="94"/>
        <end position="119"/>
    </location>
</feature>
<feature type="domain" description="EF-hand" evidence="5">
    <location>
        <begin position="242"/>
        <end position="277"/>
    </location>
</feature>
<evidence type="ECO:0000313" key="7">
    <source>
        <dbReference type="Proteomes" id="UP001369086"/>
    </source>
</evidence>